<keyword evidence="2" id="KW-1185">Reference proteome</keyword>
<name>A0ACB8UI22_9APHY</name>
<gene>
    <name evidence="1" type="ORF">BDY19DRAFT_288079</name>
</gene>
<proteinExistence type="predicted"/>
<dbReference type="EMBL" id="MU274901">
    <property type="protein sequence ID" value="KAI0093946.1"/>
    <property type="molecule type" value="Genomic_DNA"/>
</dbReference>
<reference evidence="1" key="1">
    <citation type="journal article" date="2021" name="Environ. Microbiol.">
        <title>Gene family expansions and transcriptome signatures uncover fungal adaptations to wood decay.</title>
        <authorList>
            <person name="Hage H."/>
            <person name="Miyauchi S."/>
            <person name="Viragh M."/>
            <person name="Drula E."/>
            <person name="Min B."/>
            <person name="Chaduli D."/>
            <person name="Navarro D."/>
            <person name="Favel A."/>
            <person name="Norest M."/>
            <person name="Lesage-Meessen L."/>
            <person name="Balint B."/>
            <person name="Merenyi Z."/>
            <person name="de Eugenio L."/>
            <person name="Morin E."/>
            <person name="Martinez A.T."/>
            <person name="Baldrian P."/>
            <person name="Stursova M."/>
            <person name="Martinez M.J."/>
            <person name="Novotny C."/>
            <person name="Magnuson J.K."/>
            <person name="Spatafora J.W."/>
            <person name="Maurice S."/>
            <person name="Pangilinan J."/>
            <person name="Andreopoulos W."/>
            <person name="LaButti K."/>
            <person name="Hundley H."/>
            <person name="Na H."/>
            <person name="Kuo A."/>
            <person name="Barry K."/>
            <person name="Lipzen A."/>
            <person name="Henrissat B."/>
            <person name="Riley R."/>
            <person name="Ahrendt S."/>
            <person name="Nagy L.G."/>
            <person name="Grigoriev I.V."/>
            <person name="Martin F."/>
            <person name="Rosso M.N."/>
        </authorList>
    </citation>
    <scope>NUCLEOTIDE SEQUENCE</scope>
    <source>
        <strain evidence="1">CBS 384.51</strain>
    </source>
</reference>
<accession>A0ACB8UI22</accession>
<protein>
    <submittedName>
        <fullName evidence="1">Major facilitator superfamily domain-containing protein</fullName>
    </submittedName>
</protein>
<evidence type="ECO:0000313" key="2">
    <source>
        <dbReference type="Proteomes" id="UP001055072"/>
    </source>
</evidence>
<organism evidence="1 2">
    <name type="scientific">Irpex rosettiformis</name>
    <dbReference type="NCBI Taxonomy" id="378272"/>
    <lineage>
        <taxon>Eukaryota</taxon>
        <taxon>Fungi</taxon>
        <taxon>Dikarya</taxon>
        <taxon>Basidiomycota</taxon>
        <taxon>Agaricomycotina</taxon>
        <taxon>Agaricomycetes</taxon>
        <taxon>Polyporales</taxon>
        <taxon>Irpicaceae</taxon>
        <taxon>Irpex</taxon>
    </lineage>
</organism>
<sequence length="682" mass="74173">MTCPHKTTPTERTALLHTAVTTAKACSETRHRHNEFDDRALVGPLDLPRSTRYGILLGVWIANFLSALNTTLVATLLSSISSDFDKSHQASWLGTAYLLATCTFTPLYGRLCNVMGRRAANQTAVIFAALGTTACGLANSMEMLVAARFLTGIGGGGVFTTASIITCDMYSMRARGITQGVASVFESLGMGLGGPFGGYISDRFGWRWAFLFQLPLFALSLMLTSINLHYATPGRGGNTKEILKRIDYGGSSTLLLSVLSFLFFLTTKYSNEQPWNSPYVFVPLALAVLSLFLFLLVEFRFSIEPVFPPHIAMQRVPFLVGTASFMVSMCNFAIMYNLPTFFQTVLLTSASEAGAHLIPNGVSLSMGSLFAGWWMHRTGRYRTLTLVCGLLPFISTLMIASMKENSHPLLLWLGIFPLGFGNAVVLQTMLIALLAHLPVSALAEATGFSQFWRSVGQVAGVGLSSAMFQSTLNTALHQRISGPGSERIIEKIRRSATLVAQLPPNLQRAARDSYAAGLHVVFVAAACSTFIAYCIRFPVPDKNLSDEPASPPPPSSIHTHHPKPKHVKVSIIDSDDESFSSPSQSFPHTPLLDGDISEASDFRGCKPDSGWNSGDEDDEMVYIDIAPQMTRRRQSSPYESRTQGRGSAEMAIDSEVRERGGEASICPESHMRSAGEERSNGV</sequence>
<dbReference type="Proteomes" id="UP001055072">
    <property type="component" value="Unassembled WGS sequence"/>
</dbReference>
<comment type="caution">
    <text evidence="1">The sequence shown here is derived from an EMBL/GenBank/DDBJ whole genome shotgun (WGS) entry which is preliminary data.</text>
</comment>
<evidence type="ECO:0000313" key="1">
    <source>
        <dbReference type="EMBL" id="KAI0093946.1"/>
    </source>
</evidence>